<keyword evidence="2" id="KW-1185">Reference proteome</keyword>
<dbReference type="EMBL" id="WUUL01000003">
    <property type="protein sequence ID" value="MXQ53112.1"/>
    <property type="molecule type" value="Genomic_DNA"/>
</dbReference>
<evidence type="ECO:0000313" key="1">
    <source>
        <dbReference type="EMBL" id="MXQ53112.1"/>
    </source>
</evidence>
<dbReference type="AlphaFoldDB" id="A0A6I4VYG6"/>
<dbReference type="Proteomes" id="UP000430692">
    <property type="component" value="Unassembled WGS sequence"/>
</dbReference>
<evidence type="ECO:0000313" key="2">
    <source>
        <dbReference type="Proteomes" id="UP000430692"/>
    </source>
</evidence>
<dbReference type="RefSeq" id="WP_160800478.1">
    <property type="nucleotide sequence ID" value="NZ_WUUL01000003.1"/>
</dbReference>
<name>A0A6I4VYG6_9BACL</name>
<accession>A0A6I4VYG6</accession>
<sequence length="126" mass="14750">MSKPVEVIQISPDEWTVAIRENSHTRENRVVVHIRGAEYHHNHKCFVPKKGRRTFTCGNGEFTSDIEKFTIVGRDISKPTTILFDCTNIQIKHPKYHRDASPERILHHMQSIQKHGHEFPWTEKKA</sequence>
<reference evidence="1 2" key="1">
    <citation type="submission" date="2019-12" db="EMBL/GenBank/DDBJ databases">
        <title>Whole-genome analyses of novel actinobacteria.</title>
        <authorList>
            <person name="Sahin N."/>
            <person name="Saygin H."/>
        </authorList>
    </citation>
    <scope>NUCLEOTIDE SEQUENCE [LARGE SCALE GENOMIC DNA]</scope>
    <source>
        <strain evidence="1 2">KC615</strain>
    </source>
</reference>
<protein>
    <submittedName>
        <fullName evidence="1">Uncharacterized protein</fullName>
    </submittedName>
</protein>
<organism evidence="1 2">
    <name type="scientific">Shimazuella alba</name>
    <dbReference type="NCBI Taxonomy" id="2690964"/>
    <lineage>
        <taxon>Bacteria</taxon>
        <taxon>Bacillati</taxon>
        <taxon>Bacillota</taxon>
        <taxon>Bacilli</taxon>
        <taxon>Bacillales</taxon>
        <taxon>Thermoactinomycetaceae</taxon>
        <taxon>Shimazuella</taxon>
    </lineage>
</organism>
<gene>
    <name evidence="1" type="ORF">GSM42_05070</name>
</gene>
<comment type="caution">
    <text evidence="1">The sequence shown here is derived from an EMBL/GenBank/DDBJ whole genome shotgun (WGS) entry which is preliminary data.</text>
</comment>
<proteinExistence type="predicted"/>